<reference evidence="7 8" key="1">
    <citation type="submission" date="2015-12" db="EMBL/GenBank/DDBJ databases">
        <title>Genome sequence of Tistrella mobilis MCCC 1A02139.</title>
        <authorList>
            <person name="Lu L."/>
            <person name="Lai Q."/>
            <person name="Shao Z."/>
            <person name="Qian P."/>
        </authorList>
    </citation>
    <scope>NUCLEOTIDE SEQUENCE [LARGE SCALE GENOMIC DNA]</scope>
    <source>
        <strain evidence="7 8">MCCC 1A02139</strain>
    </source>
</reference>
<dbReference type="PANTHER" id="PTHR32089">
    <property type="entry name" value="METHYL-ACCEPTING CHEMOTAXIS PROTEIN MCPB"/>
    <property type="match status" value="1"/>
</dbReference>
<feature type="transmembrane region" description="Helical" evidence="4">
    <location>
        <begin position="187"/>
        <end position="210"/>
    </location>
</feature>
<gene>
    <name evidence="7" type="ORF">AUP44_23395</name>
</gene>
<dbReference type="Gene3D" id="6.10.340.10">
    <property type="match status" value="1"/>
</dbReference>
<dbReference type="AlphaFoldDB" id="A0A162LLJ5"/>
<dbReference type="PROSITE" id="PS50885">
    <property type="entry name" value="HAMP"/>
    <property type="match status" value="1"/>
</dbReference>
<dbReference type="SMART" id="SM00283">
    <property type="entry name" value="MA"/>
    <property type="match status" value="1"/>
</dbReference>
<keyword evidence="1 3" id="KW-0807">Transducer</keyword>
<protein>
    <recommendedName>
        <fullName evidence="9">Methyl-accepting chemotaxis protein</fullName>
    </recommendedName>
</protein>
<sequence>MSRSSSIRARLTWSSLVSVVLIAAAGGAGILGLIRSDDGLSAVTRVTAAVRQQMQGDMMHDALRADVLMALRLAPDAPAADRAAVSADLAEHAQEFRAAMSSLRDLNVSPGIAAQLPAVTAAVDAYVRAAEAIVTAAARDRARAEAGFPAFIDAFDALETRMGTLGDEIEAVSGTVAAEAQADNARLMTILLVTAGFATLLVLSVSLIIGRDAGRSIDRMAQRMTALAAGDTAAEVPGTGRRDEIGRMAQAVEVFRNTALSNDRLTAERAEETARRERRTAEIEAACRRFDHEVSEALRQVIAAVAGMEGTAREMRGLADAATGDAGEVGRVSEVSATNVKAVAEAAEALAASIADIGRETARSGGLAADAARQAREANAQITTLADAASRIGQVVGLISEIAEQTNLLALNATIEAARAGDAGKGFAVVASEVKQLADQTARATAEIAERIGGIQSETGRVVTVIGRIGTTIGEIDGITATVAAAVERQGAATREIAGRVDQAAAGSRDVSAGLGRVTGAVRRTGDQAAELQQVTDDLATRARGLKGQIDGFLGTVRSA</sequence>
<evidence type="ECO:0000259" key="5">
    <source>
        <dbReference type="PROSITE" id="PS50111"/>
    </source>
</evidence>
<accession>A0A162LLJ5</accession>
<dbReference type="PANTHER" id="PTHR32089:SF112">
    <property type="entry name" value="LYSOZYME-LIKE PROTEIN-RELATED"/>
    <property type="match status" value="1"/>
</dbReference>
<feature type="domain" description="Methyl-accepting transducer" evidence="5">
    <location>
        <begin position="290"/>
        <end position="540"/>
    </location>
</feature>
<keyword evidence="4" id="KW-0472">Membrane</keyword>
<dbReference type="GO" id="GO:0007165">
    <property type="term" value="P:signal transduction"/>
    <property type="evidence" value="ECO:0007669"/>
    <property type="project" value="UniProtKB-KW"/>
</dbReference>
<keyword evidence="4" id="KW-1133">Transmembrane helix</keyword>
<evidence type="ECO:0000313" key="8">
    <source>
        <dbReference type="Proteomes" id="UP000075787"/>
    </source>
</evidence>
<organism evidence="7 8">
    <name type="scientific">Tistrella mobilis</name>
    <dbReference type="NCBI Taxonomy" id="171437"/>
    <lineage>
        <taxon>Bacteria</taxon>
        <taxon>Pseudomonadati</taxon>
        <taxon>Pseudomonadota</taxon>
        <taxon>Alphaproteobacteria</taxon>
        <taxon>Geminicoccales</taxon>
        <taxon>Geminicoccaceae</taxon>
        <taxon>Tistrella</taxon>
    </lineage>
</organism>
<evidence type="ECO:0000313" key="7">
    <source>
        <dbReference type="EMBL" id="KYO55540.1"/>
    </source>
</evidence>
<dbReference type="InterPro" id="IPR004089">
    <property type="entry name" value="MCPsignal_dom"/>
</dbReference>
<dbReference type="EMBL" id="LPZR01000062">
    <property type="protein sequence ID" value="KYO55540.1"/>
    <property type="molecule type" value="Genomic_DNA"/>
</dbReference>
<dbReference type="OrthoDB" id="7295762at2"/>
<dbReference type="RefSeq" id="WP_062762242.1">
    <property type="nucleotide sequence ID" value="NZ_CP121045.1"/>
</dbReference>
<evidence type="ECO:0000256" key="1">
    <source>
        <dbReference type="ARBA" id="ARBA00023224"/>
    </source>
</evidence>
<evidence type="ECO:0000259" key="6">
    <source>
        <dbReference type="PROSITE" id="PS50885"/>
    </source>
</evidence>
<comment type="caution">
    <text evidence="7">The sequence shown here is derived from an EMBL/GenBank/DDBJ whole genome shotgun (WGS) entry which is preliminary data.</text>
</comment>
<comment type="similarity">
    <text evidence="2">Belongs to the methyl-accepting chemotaxis (MCP) protein family.</text>
</comment>
<feature type="domain" description="HAMP" evidence="6">
    <location>
        <begin position="211"/>
        <end position="264"/>
    </location>
</feature>
<dbReference type="Gene3D" id="1.10.287.950">
    <property type="entry name" value="Methyl-accepting chemotaxis protein"/>
    <property type="match status" value="1"/>
</dbReference>
<dbReference type="PROSITE" id="PS50111">
    <property type="entry name" value="CHEMOTAXIS_TRANSDUC_2"/>
    <property type="match status" value="1"/>
</dbReference>
<dbReference type="GeneID" id="97240640"/>
<dbReference type="InterPro" id="IPR003660">
    <property type="entry name" value="HAMP_dom"/>
</dbReference>
<dbReference type="SMART" id="SM00304">
    <property type="entry name" value="HAMP"/>
    <property type="match status" value="2"/>
</dbReference>
<dbReference type="Pfam" id="PF00015">
    <property type="entry name" value="MCPsignal"/>
    <property type="match status" value="1"/>
</dbReference>
<evidence type="ECO:0008006" key="9">
    <source>
        <dbReference type="Google" id="ProtNLM"/>
    </source>
</evidence>
<evidence type="ECO:0000256" key="3">
    <source>
        <dbReference type="PROSITE-ProRule" id="PRU00284"/>
    </source>
</evidence>
<name>A0A162LLJ5_9PROT</name>
<evidence type="ECO:0000256" key="4">
    <source>
        <dbReference type="SAM" id="Phobius"/>
    </source>
</evidence>
<proteinExistence type="inferred from homology"/>
<dbReference type="CDD" id="cd06225">
    <property type="entry name" value="HAMP"/>
    <property type="match status" value="1"/>
</dbReference>
<dbReference type="Proteomes" id="UP000075787">
    <property type="component" value="Unassembled WGS sequence"/>
</dbReference>
<dbReference type="Pfam" id="PF00672">
    <property type="entry name" value="HAMP"/>
    <property type="match status" value="1"/>
</dbReference>
<dbReference type="GO" id="GO:0016020">
    <property type="term" value="C:membrane"/>
    <property type="evidence" value="ECO:0007669"/>
    <property type="project" value="InterPro"/>
</dbReference>
<evidence type="ECO:0000256" key="2">
    <source>
        <dbReference type="ARBA" id="ARBA00029447"/>
    </source>
</evidence>
<dbReference type="SUPFAM" id="SSF58104">
    <property type="entry name" value="Methyl-accepting chemotaxis protein (MCP) signaling domain"/>
    <property type="match status" value="1"/>
</dbReference>
<keyword evidence="4" id="KW-0812">Transmembrane</keyword>